<accession>A0AAD9J8F3</accession>
<keyword evidence="2" id="KW-1133">Transmembrane helix</keyword>
<dbReference type="SUPFAM" id="SSF53448">
    <property type="entry name" value="Nucleotide-diphospho-sugar transferases"/>
    <property type="match status" value="1"/>
</dbReference>
<dbReference type="PANTHER" id="PTHR47032">
    <property type="entry name" value="UDP-D-XYLOSE:L-FUCOSE ALPHA-1,3-D-XYLOSYLTRANSFERASE-RELATED"/>
    <property type="match status" value="1"/>
</dbReference>
<evidence type="ECO:0000256" key="2">
    <source>
        <dbReference type="SAM" id="Phobius"/>
    </source>
</evidence>
<evidence type="ECO:0000256" key="1">
    <source>
        <dbReference type="ARBA" id="ARBA00007033"/>
    </source>
</evidence>
<comment type="caution">
    <text evidence="4">The sequence shown here is derived from an EMBL/GenBank/DDBJ whole genome shotgun (WGS) entry which is preliminary data.</text>
</comment>
<dbReference type="EMBL" id="JAODUP010000534">
    <property type="protein sequence ID" value="KAK2147825.1"/>
    <property type="molecule type" value="Genomic_DNA"/>
</dbReference>
<dbReference type="Proteomes" id="UP001208570">
    <property type="component" value="Unassembled WGS sequence"/>
</dbReference>
<evidence type="ECO:0000313" key="4">
    <source>
        <dbReference type="EMBL" id="KAK2147825.1"/>
    </source>
</evidence>
<feature type="transmembrane region" description="Helical" evidence="2">
    <location>
        <begin position="82"/>
        <end position="102"/>
    </location>
</feature>
<dbReference type="PANTHER" id="PTHR47032:SF1">
    <property type="entry name" value="UDP-D-XYLOSE:L-FUCOSE ALPHA-1,3-D-XYLOSYLTRANSFERASE-RELATED"/>
    <property type="match status" value="1"/>
</dbReference>
<organism evidence="4 5">
    <name type="scientific">Paralvinella palmiformis</name>
    <dbReference type="NCBI Taxonomy" id="53620"/>
    <lineage>
        <taxon>Eukaryota</taxon>
        <taxon>Metazoa</taxon>
        <taxon>Spiralia</taxon>
        <taxon>Lophotrochozoa</taxon>
        <taxon>Annelida</taxon>
        <taxon>Polychaeta</taxon>
        <taxon>Sedentaria</taxon>
        <taxon>Canalipalpata</taxon>
        <taxon>Terebellida</taxon>
        <taxon>Terebelliformia</taxon>
        <taxon>Alvinellidae</taxon>
        <taxon>Paralvinella</taxon>
    </lineage>
</organism>
<keyword evidence="2" id="KW-0472">Membrane</keyword>
<dbReference type="InterPro" id="IPR005069">
    <property type="entry name" value="Nucl-diP-sugar_transferase"/>
</dbReference>
<proteinExistence type="inferred from homology"/>
<dbReference type="Pfam" id="PF03407">
    <property type="entry name" value="Nucleotid_trans"/>
    <property type="match status" value="1"/>
</dbReference>
<dbReference type="AlphaFoldDB" id="A0AAD9J8F3"/>
<dbReference type="InterPro" id="IPR029044">
    <property type="entry name" value="Nucleotide-diphossugar_trans"/>
</dbReference>
<evidence type="ECO:0000259" key="3">
    <source>
        <dbReference type="Pfam" id="PF03407"/>
    </source>
</evidence>
<protein>
    <recommendedName>
        <fullName evidence="3">Nucleotide-diphospho-sugar transferase domain-containing protein</fullName>
    </recommendedName>
</protein>
<sequence length="520" mass="60020">MRSSVVLIGILLAAIIYVFYETSYQSMKSRSSSHRQQGFVNLLTTRFDFKNKPLEDLSYTSFNKSNDTQVFIRAVQTYASNGLIVIASFDFTYAAMAMNLFLTSYKRFNITNHLFVASDSLGCGKIEPYGAHCIQYLNMKKAKAPSIYNSRDYNIKACVKPRIILECLNTGLDVLLVDLDIVFLKNPLSYFQYCQDCDVITQYDSAGKQINSGFFLVRNTRRAIHLFEQVVKMIPSKPVGDQVYMNRAARKLGKKIKIHHLPGELFQLGNVFFTQGHRIFIGDNPCNECVLVHNNYIVSLEAKIYRFKEYGLWVVDEHGYYSDSDRKYIIYDNPIQFNHNEKYKGFDTKKMELMSLKAAFVIGRILNRTVILPKFHCQGANGYKPLTGQMCHFGTHYSVRKFESYLPVLTTYREHVFLEHPLVPKMIKESKSETFLIYGPLWQHPDRGLSSHPDSVNVLKPKGDRVLSTEIRKWFLSKSSPILVFHSLYNEFDTDNKEVSDMLDVLSKAIKNTDFMQLRQ</sequence>
<dbReference type="GO" id="GO:0016757">
    <property type="term" value="F:glycosyltransferase activity"/>
    <property type="evidence" value="ECO:0007669"/>
    <property type="project" value="TreeGrafter"/>
</dbReference>
<feature type="domain" description="Nucleotide-diphospho-sugar transferase" evidence="3">
    <location>
        <begin position="110"/>
        <end position="307"/>
    </location>
</feature>
<dbReference type="InterPro" id="IPR052636">
    <property type="entry name" value="UDP-D-xylose:L-fucose_XylT"/>
</dbReference>
<gene>
    <name evidence="4" type="ORF">LSH36_532g03048</name>
</gene>
<evidence type="ECO:0000313" key="5">
    <source>
        <dbReference type="Proteomes" id="UP001208570"/>
    </source>
</evidence>
<dbReference type="GO" id="GO:0005794">
    <property type="term" value="C:Golgi apparatus"/>
    <property type="evidence" value="ECO:0007669"/>
    <property type="project" value="TreeGrafter"/>
</dbReference>
<name>A0AAD9J8F3_9ANNE</name>
<reference evidence="4" key="1">
    <citation type="journal article" date="2023" name="Mol. Biol. Evol.">
        <title>Third-Generation Sequencing Reveals the Adaptive Role of the Epigenome in Three Deep-Sea Polychaetes.</title>
        <authorList>
            <person name="Perez M."/>
            <person name="Aroh O."/>
            <person name="Sun Y."/>
            <person name="Lan Y."/>
            <person name="Juniper S.K."/>
            <person name="Young C.R."/>
            <person name="Angers B."/>
            <person name="Qian P.Y."/>
        </authorList>
    </citation>
    <scope>NUCLEOTIDE SEQUENCE</scope>
    <source>
        <strain evidence="4">P08H-3</strain>
    </source>
</reference>
<keyword evidence="5" id="KW-1185">Reference proteome</keyword>
<comment type="similarity">
    <text evidence="1">Belongs to the glycosyltransferase 77 family.</text>
</comment>
<keyword evidence="2" id="KW-0812">Transmembrane</keyword>
<feature type="transmembrane region" description="Helical" evidence="2">
    <location>
        <begin position="6"/>
        <end position="24"/>
    </location>
</feature>